<proteinExistence type="predicted"/>
<feature type="compositionally biased region" description="Basic and acidic residues" evidence="1">
    <location>
        <begin position="86"/>
        <end position="112"/>
    </location>
</feature>
<accession>A0A1E3NGX4</accession>
<feature type="region of interest" description="Disordered" evidence="1">
    <location>
        <begin position="86"/>
        <end position="116"/>
    </location>
</feature>
<feature type="region of interest" description="Disordered" evidence="1">
    <location>
        <begin position="1"/>
        <end position="25"/>
    </location>
</feature>
<evidence type="ECO:0000313" key="2">
    <source>
        <dbReference type="EMBL" id="ODQ44818.1"/>
    </source>
</evidence>
<dbReference type="GeneID" id="30178412"/>
<dbReference type="RefSeq" id="XP_019015931.1">
    <property type="nucleotide sequence ID" value="XM_019161725.1"/>
</dbReference>
<gene>
    <name evidence="2" type="ORF">PICMEDRAFT_177535</name>
</gene>
<keyword evidence="3" id="KW-1185">Reference proteome</keyword>
<dbReference type="EMBL" id="KV454006">
    <property type="protein sequence ID" value="ODQ44818.1"/>
    <property type="molecule type" value="Genomic_DNA"/>
</dbReference>
<evidence type="ECO:0000313" key="3">
    <source>
        <dbReference type="Proteomes" id="UP000094455"/>
    </source>
</evidence>
<evidence type="ECO:0000256" key="1">
    <source>
        <dbReference type="SAM" id="MobiDB-lite"/>
    </source>
</evidence>
<feature type="compositionally biased region" description="Basic and acidic residues" evidence="1">
    <location>
        <begin position="1"/>
        <end position="10"/>
    </location>
</feature>
<sequence>MPYGSLRDESPADAMNISKRQQRRTEFIERNRERIDRLVEKYGTSEEIQKQIGVLERKSGEGQLGARGISDLEVLHSQYRVLREFERSGGKRAEEEGRSAEGRGGDRPRQEETGDGIRVLSLKEKSVFWDAELNPLGRQPVNEVKLNYGFRGEYQVPFASNVGESEAEQVSFPTRDKPQFYRVDDNKTVYGEM</sequence>
<name>A0A1E3NGX4_9ASCO</name>
<dbReference type="Proteomes" id="UP000094455">
    <property type="component" value="Unassembled WGS sequence"/>
</dbReference>
<organism evidence="2 3">
    <name type="scientific">Pichia membranifaciens NRRL Y-2026</name>
    <dbReference type="NCBI Taxonomy" id="763406"/>
    <lineage>
        <taxon>Eukaryota</taxon>
        <taxon>Fungi</taxon>
        <taxon>Dikarya</taxon>
        <taxon>Ascomycota</taxon>
        <taxon>Saccharomycotina</taxon>
        <taxon>Pichiomycetes</taxon>
        <taxon>Pichiales</taxon>
        <taxon>Pichiaceae</taxon>
        <taxon>Pichia</taxon>
    </lineage>
</organism>
<dbReference type="OrthoDB" id="3997718at2759"/>
<dbReference type="AlphaFoldDB" id="A0A1E3NGX4"/>
<protein>
    <submittedName>
        <fullName evidence="2">Uncharacterized protein</fullName>
    </submittedName>
</protein>
<reference evidence="2 3" key="1">
    <citation type="journal article" date="2016" name="Proc. Natl. Acad. Sci. U.S.A.">
        <title>Comparative genomics of biotechnologically important yeasts.</title>
        <authorList>
            <person name="Riley R."/>
            <person name="Haridas S."/>
            <person name="Wolfe K.H."/>
            <person name="Lopes M.R."/>
            <person name="Hittinger C.T."/>
            <person name="Goeker M."/>
            <person name="Salamov A.A."/>
            <person name="Wisecaver J.H."/>
            <person name="Long T.M."/>
            <person name="Calvey C.H."/>
            <person name="Aerts A.L."/>
            <person name="Barry K.W."/>
            <person name="Choi C."/>
            <person name="Clum A."/>
            <person name="Coughlan A.Y."/>
            <person name="Deshpande S."/>
            <person name="Douglass A.P."/>
            <person name="Hanson S.J."/>
            <person name="Klenk H.-P."/>
            <person name="LaButti K.M."/>
            <person name="Lapidus A."/>
            <person name="Lindquist E.A."/>
            <person name="Lipzen A.M."/>
            <person name="Meier-Kolthoff J.P."/>
            <person name="Ohm R.A."/>
            <person name="Otillar R.P."/>
            <person name="Pangilinan J.L."/>
            <person name="Peng Y."/>
            <person name="Rokas A."/>
            <person name="Rosa C.A."/>
            <person name="Scheuner C."/>
            <person name="Sibirny A.A."/>
            <person name="Slot J.C."/>
            <person name="Stielow J.B."/>
            <person name="Sun H."/>
            <person name="Kurtzman C.P."/>
            <person name="Blackwell M."/>
            <person name="Grigoriev I.V."/>
            <person name="Jeffries T.W."/>
        </authorList>
    </citation>
    <scope>NUCLEOTIDE SEQUENCE [LARGE SCALE GENOMIC DNA]</scope>
    <source>
        <strain evidence="2 3">NRRL Y-2026</strain>
    </source>
</reference>